<reference evidence="1" key="1">
    <citation type="submission" date="2021-01" db="EMBL/GenBank/DDBJ databases">
        <authorList>
            <person name="Corre E."/>
            <person name="Pelletier E."/>
            <person name="Niang G."/>
            <person name="Scheremetjew M."/>
            <person name="Finn R."/>
            <person name="Kale V."/>
            <person name="Holt S."/>
            <person name="Cochrane G."/>
            <person name="Meng A."/>
            <person name="Brown T."/>
            <person name="Cohen L."/>
        </authorList>
    </citation>
    <scope>NUCLEOTIDE SEQUENCE</scope>
    <source>
        <strain evidence="1">NIES-2562</strain>
    </source>
</reference>
<sequence length="131" mass="13878">MLDNSGNIIATAVAREYQNLTSLASAPSVVLDRVQKLSILNGTSLLSYKVSGYEMKLDESAVTFFTLRGHAVRITPTAAAIFGEDGKELPLLANSASGGNRRHLLQTDGDGNGIDLIDDNSFGDGDVFGVF</sequence>
<evidence type="ECO:0000313" key="1">
    <source>
        <dbReference type="EMBL" id="CAE0252729.1"/>
    </source>
</evidence>
<organism evidence="1">
    <name type="scientific">Palpitomonas bilix</name>
    <dbReference type="NCBI Taxonomy" id="652834"/>
    <lineage>
        <taxon>Eukaryota</taxon>
        <taxon>Eukaryota incertae sedis</taxon>
    </lineage>
</organism>
<accession>A0A7S3G6F9</accession>
<dbReference type="AlphaFoldDB" id="A0A7S3G6F9"/>
<proteinExistence type="predicted"/>
<protein>
    <submittedName>
        <fullName evidence="1">Uncharacterized protein</fullName>
    </submittedName>
</protein>
<dbReference type="EMBL" id="HBIB01022881">
    <property type="protein sequence ID" value="CAE0252729.1"/>
    <property type="molecule type" value="Transcribed_RNA"/>
</dbReference>
<gene>
    <name evidence="1" type="ORF">PBIL07802_LOCUS14958</name>
</gene>
<name>A0A7S3G6F9_9EUKA</name>